<proteinExistence type="predicted"/>
<reference evidence="2 3" key="1">
    <citation type="journal article" date="2019" name="Sci. Rep.">
        <title>Orb-weaving spider Araneus ventricosus genome elucidates the spidroin gene catalogue.</title>
        <authorList>
            <person name="Kono N."/>
            <person name="Nakamura H."/>
            <person name="Ohtoshi R."/>
            <person name="Moran D.A.P."/>
            <person name="Shinohara A."/>
            <person name="Yoshida Y."/>
            <person name="Fujiwara M."/>
            <person name="Mori M."/>
            <person name="Tomita M."/>
            <person name="Arakawa K."/>
        </authorList>
    </citation>
    <scope>NUCLEOTIDE SEQUENCE [LARGE SCALE GENOMIC DNA]</scope>
</reference>
<gene>
    <name evidence="2" type="ORF">AVEN_214408_1</name>
</gene>
<dbReference type="Gene3D" id="2.70.130.10">
    <property type="entry name" value="Mannose-6-phosphate receptor binding domain"/>
    <property type="match status" value="1"/>
</dbReference>
<dbReference type="Pfam" id="PF00878">
    <property type="entry name" value="CIMR"/>
    <property type="match status" value="1"/>
</dbReference>
<evidence type="ECO:0000313" key="2">
    <source>
        <dbReference type="EMBL" id="GBO03403.1"/>
    </source>
</evidence>
<feature type="chain" id="PRO_5021459329" description="DOMON domain-containing protein" evidence="1">
    <location>
        <begin position="23"/>
        <end position="140"/>
    </location>
</feature>
<evidence type="ECO:0000256" key="1">
    <source>
        <dbReference type="SAM" id="SignalP"/>
    </source>
</evidence>
<dbReference type="GO" id="GO:0038023">
    <property type="term" value="F:signaling receptor activity"/>
    <property type="evidence" value="ECO:0007669"/>
    <property type="project" value="InterPro"/>
</dbReference>
<dbReference type="Proteomes" id="UP000499080">
    <property type="component" value="Unassembled WGS sequence"/>
</dbReference>
<evidence type="ECO:0008006" key="4">
    <source>
        <dbReference type="Google" id="ProtNLM"/>
    </source>
</evidence>
<dbReference type="GO" id="GO:0007041">
    <property type="term" value="P:lysosomal transport"/>
    <property type="evidence" value="ECO:0007669"/>
    <property type="project" value="InterPro"/>
</dbReference>
<dbReference type="SUPFAM" id="SSF50911">
    <property type="entry name" value="Mannose 6-phosphate receptor domain"/>
    <property type="match status" value="1"/>
</dbReference>
<sequence>MSLSRYLISVIFFLCLFHNVWPGCVFQDGKYDLSALDLPGGWMVAGPNINGTSSHYNISVCRALNYPTNSSEGGCTNSSVCFFSSDQTTSFGDALDDSKNYAIKRLNRNSFTYGFVHTKFMWNLKQSSGLAMLKLPRGPN</sequence>
<evidence type="ECO:0000313" key="3">
    <source>
        <dbReference type="Proteomes" id="UP000499080"/>
    </source>
</evidence>
<name>A0A4Y2TRY8_ARAVE</name>
<feature type="signal peptide" evidence="1">
    <location>
        <begin position="1"/>
        <end position="22"/>
    </location>
</feature>
<organism evidence="2 3">
    <name type="scientific">Araneus ventricosus</name>
    <name type="common">Orbweaver spider</name>
    <name type="synonym">Epeira ventricosa</name>
    <dbReference type="NCBI Taxonomy" id="182803"/>
    <lineage>
        <taxon>Eukaryota</taxon>
        <taxon>Metazoa</taxon>
        <taxon>Ecdysozoa</taxon>
        <taxon>Arthropoda</taxon>
        <taxon>Chelicerata</taxon>
        <taxon>Arachnida</taxon>
        <taxon>Araneae</taxon>
        <taxon>Araneomorphae</taxon>
        <taxon>Entelegynae</taxon>
        <taxon>Araneoidea</taxon>
        <taxon>Araneidae</taxon>
        <taxon>Araneus</taxon>
    </lineage>
</organism>
<dbReference type="InterPro" id="IPR000479">
    <property type="entry name" value="CIMR_rpt"/>
</dbReference>
<accession>A0A4Y2TRY8</accession>
<dbReference type="GO" id="GO:0005537">
    <property type="term" value="F:D-mannose binding"/>
    <property type="evidence" value="ECO:0007669"/>
    <property type="project" value="InterPro"/>
</dbReference>
<dbReference type="AlphaFoldDB" id="A0A4Y2TRY8"/>
<protein>
    <recommendedName>
        <fullName evidence="4">DOMON domain-containing protein</fullName>
    </recommendedName>
</protein>
<keyword evidence="3" id="KW-1185">Reference proteome</keyword>
<dbReference type="EMBL" id="BGPR01030710">
    <property type="protein sequence ID" value="GBO03403.1"/>
    <property type="molecule type" value="Genomic_DNA"/>
</dbReference>
<comment type="caution">
    <text evidence="2">The sequence shown here is derived from an EMBL/GenBank/DDBJ whole genome shotgun (WGS) entry which is preliminary data.</text>
</comment>
<keyword evidence="1" id="KW-0732">Signal</keyword>
<dbReference type="InterPro" id="IPR009011">
    <property type="entry name" value="Man6P_isomerase_rcpt-bd_dom_sf"/>
</dbReference>